<dbReference type="SUPFAM" id="SSF55604">
    <property type="entry name" value="Glucose permease domain IIB"/>
    <property type="match status" value="1"/>
</dbReference>
<keyword evidence="5 14" id="KW-0808">Transferase</keyword>
<evidence type="ECO:0000256" key="11">
    <source>
        <dbReference type="PROSITE-ProRule" id="PRU00421"/>
    </source>
</evidence>
<evidence type="ECO:0000256" key="5">
    <source>
        <dbReference type="ARBA" id="ARBA00022679"/>
    </source>
</evidence>
<feature type="transmembrane region" description="Helical" evidence="12">
    <location>
        <begin position="253"/>
        <end position="275"/>
    </location>
</feature>
<dbReference type="OrthoDB" id="3187794at2"/>
<dbReference type="PANTHER" id="PTHR30175:SF1">
    <property type="entry name" value="PTS SYSTEM ARBUTIN-, CELLOBIOSE-, AND SALICIN-SPECIFIC EIIBC COMPONENT-RELATED"/>
    <property type="match status" value="1"/>
</dbReference>
<dbReference type="eggNOG" id="COG1263">
    <property type="taxonomic scope" value="Bacteria"/>
</dbReference>
<dbReference type="Proteomes" id="UP000000333">
    <property type="component" value="Chromosome"/>
</dbReference>
<dbReference type="EMBL" id="CP002106">
    <property type="protein sequence ID" value="ADK67602.1"/>
    <property type="molecule type" value="Genomic_DNA"/>
</dbReference>
<evidence type="ECO:0000313" key="14">
    <source>
        <dbReference type="EMBL" id="ADK67602.1"/>
    </source>
</evidence>
<dbReference type="FunFam" id="3.30.1360.60:FF:000001">
    <property type="entry name" value="PTS system glucose-specific IIBC component PtsG"/>
    <property type="match status" value="1"/>
</dbReference>
<feature type="transmembrane region" description="Helical" evidence="12">
    <location>
        <begin position="149"/>
        <end position="168"/>
    </location>
</feature>
<feature type="transmembrane region" description="Helical" evidence="12">
    <location>
        <begin position="116"/>
        <end position="137"/>
    </location>
</feature>
<evidence type="ECO:0000256" key="9">
    <source>
        <dbReference type="ARBA" id="ARBA00022989"/>
    </source>
</evidence>
<dbReference type="PANTHER" id="PTHR30175">
    <property type="entry name" value="PHOSPHOTRANSFERASE SYSTEM TRANSPORT PROTEIN"/>
    <property type="match status" value="1"/>
</dbReference>
<dbReference type="GO" id="GO:0009401">
    <property type="term" value="P:phosphoenolpyruvate-dependent sugar phosphotransferase system"/>
    <property type="evidence" value="ECO:0007669"/>
    <property type="project" value="UniProtKB-KW"/>
</dbReference>
<evidence type="ECO:0000256" key="10">
    <source>
        <dbReference type="ARBA" id="ARBA00023136"/>
    </source>
</evidence>
<evidence type="ECO:0000256" key="4">
    <source>
        <dbReference type="ARBA" id="ARBA00022597"/>
    </source>
</evidence>
<keyword evidence="15" id="KW-1185">Reference proteome</keyword>
<proteinExistence type="predicted"/>
<dbReference type="PROSITE" id="PS51098">
    <property type="entry name" value="PTS_EIIB_TYPE_1"/>
    <property type="match status" value="1"/>
</dbReference>
<evidence type="ECO:0000313" key="15">
    <source>
        <dbReference type="Proteomes" id="UP000000333"/>
    </source>
</evidence>
<evidence type="ECO:0000256" key="12">
    <source>
        <dbReference type="SAM" id="Phobius"/>
    </source>
</evidence>
<dbReference type="GO" id="GO:0005886">
    <property type="term" value="C:plasma membrane"/>
    <property type="evidence" value="ECO:0007669"/>
    <property type="project" value="UniProtKB-SubCell"/>
</dbReference>
<accession>E1QYY8</accession>
<gene>
    <name evidence="14" type="ordered locus">Olsu_0487</name>
</gene>
<dbReference type="eggNOG" id="COG1264">
    <property type="taxonomic scope" value="Bacteria"/>
</dbReference>
<dbReference type="InterPro" id="IPR036878">
    <property type="entry name" value="Glu_permease_IIB"/>
</dbReference>
<dbReference type="CDD" id="cd00212">
    <property type="entry name" value="PTS_IIB_glc"/>
    <property type="match status" value="1"/>
</dbReference>
<evidence type="ECO:0000256" key="1">
    <source>
        <dbReference type="ARBA" id="ARBA00004651"/>
    </source>
</evidence>
<dbReference type="STRING" id="633147.Olsu_0487"/>
<sequence length="284" mass="30142">MEDYTELNRAIIEGVGGADNVVNVIHCATRLRFTLRDETKADRGALQALRGVIGTQSAAGTFQVLVGNRVDDVFRQLVELPELKERGIRESEAIGDPSAARIGLFDRFTRMMSDVYAPYIPVLATGGIASGIIGLLANMGVVAPDSLTYMTFYAIFYALIYFFPILLAFTAGKHFKCNPYVAATLGAAIMYPGVSDLLVTGASVILRDKRLIATMVVSGACGGLVLGLGQVAATNFAFSGILSFGAWLGAKNFPMYCLGIAISLVASFASTAILLKSGGIRDFG</sequence>
<organism evidence="14 15">
    <name type="scientific">Olsenella uli (strain ATCC 49627 / DSM 7084 / CCUG 31166 / CIP 109912 / JCM 12494 / LMG 11480 / NCIMB 702895 / VPI D76D-27C)</name>
    <name type="common">Lactobacillus uli</name>
    <dbReference type="NCBI Taxonomy" id="633147"/>
    <lineage>
        <taxon>Bacteria</taxon>
        <taxon>Bacillati</taxon>
        <taxon>Actinomycetota</taxon>
        <taxon>Coriobacteriia</taxon>
        <taxon>Coriobacteriales</taxon>
        <taxon>Atopobiaceae</taxon>
        <taxon>Olsenella</taxon>
    </lineage>
</organism>
<evidence type="ECO:0000256" key="6">
    <source>
        <dbReference type="ARBA" id="ARBA00022683"/>
    </source>
</evidence>
<dbReference type="AlphaFoldDB" id="E1QYY8"/>
<dbReference type="KEGG" id="ols:Olsu_0487"/>
<dbReference type="InterPro" id="IPR018113">
    <property type="entry name" value="PTrfase_EIIB_Cys"/>
</dbReference>
<dbReference type="GO" id="GO:0016301">
    <property type="term" value="F:kinase activity"/>
    <property type="evidence" value="ECO:0007669"/>
    <property type="project" value="UniProtKB-KW"/>
</dbReference>
<dbReference type="HOGENOM" id="CLU_979481_0_0_11"/>
<feature type="domain" description="PTS EIIB type-1" evidence="13">
    <location>
        <begin position="5"/>
        <end position="87"/>
    </location>
</feature>
<dbReference type="PATRIC" id="fig|633147.7.peg.1070"/>
<keyword evidence="8" id="KW-0418">Kinase</keyword>
<feature type="active site" description="Phosphocysteine intermediate; for EIIB activity" evidence="11">
    <location>
        <position position="27"/>
    </location>
</feature>
<dbReference type="RefSeq" id="WP_013251354.1">
    <property type="nucleotide sequence ID" value="NC_014363.1"/>
</dbReference>
<keyword evidence="9 12" id="KW-1133">Transmembrane helix</keyword>
<protein>
    <submittedName>
        <fullName evidence="14">Phosphotransferase system EIIB/cysteine, phosphorylation site</fullName>
    </submittedName>
</protein>
<comment type="subcellular location">
    <subcellularLocation>
        <location evidence="1">Cell membrane</location>
        <topology evidence="1">Multi-pass membrane protein</topology>
    </subcellularLocation>
</comment>
<evidence type="ECO:0000259" key="13">
    <source>
        <dbReference type="PROSITE" id="PS51098"/>
    </source>
</evidence>
<feature type="transmembrane region" description="Helical" evidence="12">
    <location>
        <begin position="211"/>
        <end position="233"/>
    </location>
</feature>
<keyword evidence="4" id="KW-0762">Sugar transport</keyword>
<evidence type="ECO:0000256" key="3">
    <source>
        <dbReference type="ARBA" id="ARBA00022475"/>
    </source>
</evidence>
<dbReference type="InterPro" id="IPR001996">
    <property type="entry name" value="PTS_IIB_1"/>
</dbReference>
<dbReference type="Gene3D" id="3.30.1360.60">
    <property type="entry name" value="Glucose permease domain IIB"/>
    <property type="match status" value="1"/>
</dbReference>
<dbReference type="PROSITE" id="PS01035">
    <property type="entry name" value="PTS_EIIB_TYPE_1_CYS"/>
    <property type="match status" value="1"/>
</dbReference>
<keyword evidence="10 12" id="KW-0472">Membrane</keyword>
<keyword evidence="2" id="KW-0813">Transport</keyword>
<reference evidence="14 15" key="1">
    <citation type="journal article" date="2010" name="Stand. Genomic Sci.">
        <title>Complete genome sequence of Olsenella uli type strain (VPI D76D-27C).</title>
        <authorList>
            <person name="Goker M."/>
            <person name="Held B."/>
            <person name="Lucas S."/>
            <person name="Nolan M."/>
            <person name="Yasawong M."/>
            <person name="Glavina Del Rio T."/>
            <person name="Tice H."/>
            <person name="Cheng J.F."/>
            <person name="Bruce D."/>
            <person name="Detter J.C."/>
            <person name="Tapia R."/>
            <person name="Han C."/>
            <person name="Goodwin L."/>
            <person name="Pitluck S."/>
            <person name="Liolios K."/>
            <person name="Ivanova N."/>
            <person name="Mavromatis K."/>
            <person name="Mikhailova N."/>
            <person name="Pati A."/>
            <person name="Chen A."/>
            <person name="Palaniappan K."/>
            <person name="Land M."/>
            <person name="Hauser L."/>
            <person name="Chang Y.J."/>
            <person name="Jeffries C.D."/>
            <person name="Rohde M."/>
            <person name="Sikorski J."/>
            <person name="Pukall R."/>
            <person name="Woyke T."/>
            <person name="Bristow J."/>
            <person name="Eisen J.A."/>
            <person name="Markowitz V."/>
            <person name="Hugenholtz P."/>
            <person name="Kyrpides N.C."/>
            <person name="Klenk H.P."/>
            <person name="Lapidus A."/>
        </authorList>
    </citation>
    <scope>NUCLEOTIDE SEQUENCE [LARGE SCALE GENOMIC DNA]</scope>
    <source>
        <strain evidence="15">ATCC 49627 / DSM 7084 / CIP 109912 / JCM 12494 / NCIMB 702895 / VPI D76D-27C</strain>
    </source>
</reference>
<dbReference type="InterPro" id="IPR050558">
    <property type="entry name" value="PTS_Sugar-Specific_Components"/>
</dbReference>
<dbReference type="GO" id="GO:0008982">
    <property type="term" value="F:protein-N(PI)-phosphohistidine-sugar phosphotransferase activity"/>
    <property type="evidence" value="ECO:0007669"/>
    <property type="project" value="InterPro"/>
</dbReference>
<name>E1QYY8_OLSUV</name>
<evidence type="ECO:0000256" key="7">
    <source>
        <dbReference type="ARBA" id="ARBA00022692"/>
    </source>
</evidence>
<keyword evidence="3" id="KW-1003">Cell membrane</keyword>
<dbReference type="Pfam" id="PF00367">
    <property type="entry name" value="PTS_EIIB"/>
    <property type="match status" value="1"/>
</dbReference>
<keyword evidence="7 12" id="KW-0812">Transmembrane</keyword>
<evidence type="ECO:0000256" key="2">
    <source>
        <dbReference type="ARBA" id="ARBA00022448"/>
    </source>
</evidence>
<keyword evidence="6" id="KW-0598">Phosphotransferase system</keyword>
<dbReference type="GeneID" id="78511925"/>
<evidence type="ECO:0000256" key="8">
    <source>
        <dbReference type="ARBA" id="ARBA00022777"/>
    </source>
</evidence>